<evidence type="ECO:0000313" key="2">
    <source>
        <dbReference type="Proteomes" id="UP000238823"/>
    </source>
</evidence>
<dbReference type="Proteomes" id="UP000238823">
    <property type="component" value="Unassembled WGS sequence"/>
</dbReference>
<organism evidence="1 2">
    <name type="scientific">Enhygromyxa salina</name>
    <dbReference type="NCBI Taxonomy" id="215803"/>
    <lineage>
        <taxon>Bacteria</taxon>
        <taxon>Pseudomonadati</taxon>
        <taxon>Myxococcota</taxon>
        <taxon>Polyangia</taxon>
        <taxon>Nannocystales</taxon>
        <taxon>Nannocystaceae</taxon>
        <taxon>Enhygromyxa</taxon>
    </lineage>
</organism>
<dbReference type="EMBL" id="PVNL01000133">
    <property type="protein sequence ID" value="PRP96926.1"/>
    <property type="molecule type" value="Genomic_DNA"/>
</dbReference>
<proteinExistence type="predicted"/>
<sequence length="104" mass="10869">MLLTAALSLACGAPIGNDSPFIGGSCEKDRDCEYECAKGGDFPDGTCTVSCEEDRDCPGGTYCVDKDGGVCLLACGVDEDCRSDYSCKDTKREGHKGDAAVCIH</sequence>
<dbReference type="AlphaFoldDB" id="A0A2S9XVN2"/>
<reference evidence="1 2" key="1">
    <citation type="submission" date="2018-03" db="EMBL/GenBank/DDBJ databases">
        <title>Draft Genome Sequences of the Obligatory Marine Myxobacteria Enhygromyxa salina SWB007.</title>
        <authorList>
            <person name="Poehlein A."/>
            <person name="Moghaddam J.A."/>
            <person name="Harms H."/>
            <person name="Alanjari M."/>
            <person name="Koenig G.M."/>
            <person name="Daniel R."/>
            <person name="Schaeberle T.F."/>
        </authorList>
    </citation>
    <scope>NUCLEOTIDE SEQUENCE [LARGE SCALE GENOMIC DNA]</scope>
    <source>
        <strain evidence="1 2">SWB007</strain>
    </source>
</reference>
<name>A0A2S9XVN2_9BACT</name>
<comment type="caution">
    <text evidence="1">The sequence shown here is derived from an EMBL/GenBank/DDBJ whole genome shotgun (WGS) entry which is preliminary data.</text>
</comment>
<accession>A0A2S9XVN2</accession>
<protein>
    <submittedName>
        <fullName evidence="1">Uncharacterized protein</fullName>
    </submittedName>
</protein>
<gene>
    <name evidence="1" type="ORF">ENSA7_67570</name>
</gene>
<evidence type="ECO:0000313" key="1">
    <source>
        <dbReference type="EMBL" id="PRP96926.1"/>
    </source>
</evidence>